<organism evidence="1 2">
    <name type="scientific">Cichorium intybus</name>
    <name type="common">Chicory</name>
    <dbReference type="NCBI Taxonomy" id="13427"/>
    <lineage>
        <taxon>Eukaryota</taxon>
        <taxon>Viridiplantae</taxon>
        <taxon>Streptophyta</taxon>
        <taxon>Embryophyta</taxon>
        <taxon>Tracheophyta</taxon>
        <taxon>Spermatophyta</taxon>
        <taxon>Magnoliopsida</taxon>
        <taxon>eudicotyledons</taxon>
        <taxon>Gunneridae</taxon>
        <taxon>Pentapetalae</taxon>
        <taxon>asterids</taxon>
        <taxon>campanulids</taxon>
        <taxon>Asterales</taxon>
        <taxon>Asteraceae</taxon>
        <taxon>Cichorioideae</taxon>
        <taxon>Cichorieae</taxon>
        <taxon>Cichoriinae</taxon>
        <taxon>Cichorium</taxon>
    </lineage>
</organism>
<keyword evidence="2" id="KW-1185">Reference proteome</keyword>
<protein>
    <submittedName>
        <fullName evidence="1">Uncharacterized protein</fullName>
    </submittedName>
</protein>
<evidence type="ECO:0000313" key="2">
    <source>
        <dbReference type="Proteomes" id="UP001055811"/>
    </source>
</evidence>
<accession>A0ACB8YYX8</accession>
<evidence type="ECO:0000313" key="1">
    <source>
        <dbReference type="EMBL" id="KAI3690421.1"/>
    </source>
</evidence>
<proteinExistence type="predicted"/>
<reference evidence="2" key="1">
    <citation type="journal article" date="2022" name="Mol. Ecol. Resour.">
        <title>The genomes of chicory, endive, great burdock and yacon provide insights into Asteraceae palaeo-polyploidization history and plant inulin production.</title>
        <authorList>
            <person name="Fan W."/>
            <person name="Wang S."/>
            <person name="Wang H."/>
            <person name="Wang A."/>
            <person name="Jiang F."/>
            <person name="Liu H."/>
            <person name="Zhao H."/>
            <person name="Xu D."/>
            <person name="Zhang Y."/>
        </authorList>
    </citation>
    <scope>NUCLEOTIDE SEQUENCE [LARGE SCALE GENOMIC DNA]</scope>
    <source>
        <strain evidence="2">cv. Punajuju</strain>
    </source>
</reference>
<dbReference type="EMBL" id="CM042017">
    <property type="protein sequence ID" value="KAI3690421.1"/>
    <property type="molecule type" value="Genomic_DNA"/>
</dbReference>
<gene>
    <name evidence="1" type="ORF">L2E82_48446</name>
</gene>
<comment type="caution">
    <text evidence="1">The sequence shown here is derived from an EMBL/GenBank/DDBJ whole genome shotgun (WGS) entry which is preliminary data.</text>
</comment>
<name>A0ACB8YYX8_CICIN</name>
<reference evidence="1 2" key="2">
    <citation type="journal article" date="2022" name="Mol. Ecol. Resour.">
        <title>The genomes of chicory, endive, great burdock and yacon provide insights into Asteraceae paleo-polyploidization history and plant inulin production.</title>
        <authorList>
            <person name="Fan W."/>
            <person name="Wang S."/>
            <person name="Wang H."/>
            <person name="Wang A."/>
            <person name="Jiang F."/>
            <person name="Liu H."/>
            <person name="Zhao H."/>
            <person name="Xu D."/>
            <person name="Zhang Y."/>
        </authorList>
    </citation>
    <scope>NUCLEOTIDE SEQUENCE [LARGE SCALE GENOMIC DNA]</scope>
    <source>
        <strain evidence="2">cv. Punajuju</strain>
        <tissue evidence="1">Leaves</tissue>
    </source>
</reference>
<sequence>MRLRRWAQVVACSIHEAWLNTGKTTTIILGVAAGVGFFIILLLIARKLRLVNLSLGNIVVEGVENLMEFVKHLQWRFEEEMAVLPPPVVVDGQFMIHVKHLQ</sequence>
<dbReference type="Proteomes" id="UP001055811">
    <property type="component" value="Linkage Group LG09"/>
</dbReference>